<protein>
    <recommendedName>
        <fullName evidence="5">Purine nucleoside phosphorylase</fullName>
        <ecNumber evidence="5">2.4.2.1</ecNumber>
    </recommendedName>
    <alternativeName>
        <fullName evidence="5">Inosine-guanosine phosphorylase</fullName>
    </alternativeName>
</protein>
<dbReference type="NCBIfam" id="NF006054">
    <property type="entry name" value="PRK08202.1"/>
    <property type="match status" value="1"/>
</dbReference>
<dbReference type="Pfam" id="PF01048">
    <property type="entry name" value="PNP_UDP_1"/>
    <property type="match status" value="1"/>
</dbReference>
<evidence type="ECO:0000256" key="2">
    <source>
        <dbReference type="ARBA" id="ARBA00006751"/>
    </source>
</evidence>
<dbReference type="SUPFAM" id="SSF53167">
    <property type="entry name" value="Purine and uridine phosphorylases"/>
    <property type="match status" value="1"/>
</dbReference>
<dbReference type="InterPro" id="IPR011268">
    <property type="entry name" value="Purine_phosphorylase"/>
</dbReference>
<dbReference type="PIRSF" id="PIRSF000477">
    <property type="entry name" value="PurNPase"/>
    <property type="match status" value="1"/>
</dbReference>
<dbReference type="EC" id="2.4.2.1" evidence="5"/>
<evidence type="ECO:0000313" key="8">
    <source>
        <dbReference type="EMBL" id="CAD8742227.1"/>
    </source>
</evidence>
<feature type="binding site" evidence="6">
    <location>
        <position position="193"/>
    </location>
    <ligand>
        <name>a purine D-ribonucleoside</name>
        <dbReference type="ChEBI" id="CHEBI:142355"/>
    </ligand>
</feature>
<comment type="function">
    <text evidence="5">The purine nucleoside phosphorylases catalyze the phosphorolytic breakdown of the N-glycosidic bond in the beta-(deoxy)ribonucleoside molecules, with the formation of the corresponding free purine bases and pentose-1-phosphate.</text>
</comment>
<dbReference type="GO" id="GO:0005737">
    <property type="term" value="C:cytoplasm"/>
    <property type="evidence" value="ECO:0007669"/>
    <property type="project" value="TreeGrafter"/>
</dbReference>
<dbReference type="UniPathway" id="UPA00606"/>
<comment type="similarity">
    <text evidence="2 5">Belongs to the PNP/MTAP phosphorylase family.</text>
</comment>
<dbReference type="GO" id="GO:0004731">
    <property type="term" value="F:purine-nucleoside phosphorylase activity"/>
    <property type="evidence" value="ECO:0007669"/>
    <property type="project" value="UniProtKB-EC"/>
</dbReference>
<dbReference type="EMBL" id="HBFK01014356">
    <property type="protein sequence ID" value="CAD8742227.1"/>
    <property type="molecule type" value="Transcribed_RNA"/>
</dbReference>
<dbReference type="Gene3D" id="3.40.50.1580">
    <property type="entry name" value="Nucleoside phosphorylase domain"/>
    <property type="match status" value="1"/>
</dbReference>
<proteinExistence type="inferred from homology"/>
<name>A0A6U4K4K9_HEMAN</name>
<dbReference type="InterPro" id="IPR035994">
    <property type="entry name" value="Nucleoside_phosphorylase_sf"/>
</dbReference>
<organism evidence="8">
    <name type="scientific">Hemiselmis andersenii</name>
    <name type="common">Cryptophyte alga</name>
    <dbReference type="NCBI Taxonomy" id="464988"/>
    <lineage>
        <taxon>Eukaryota</taxon>
        <taxon>Cryptophyceae</taxon>
        <taxon>Cryptomonadales</taxon>
        <taxon>Hemiselmidaceae</taxon>
        <taxon>Hemiselmis</taxon>
    </lineage>
</organism>
<feature type="binding site" evidence="6">
    <location>
        <position position="114"/>
    </location>
    <ligand>
        <name>phosphate</name>
        <dbReference type="ChEBI" id="CHEBI:43474"/>
    </ligand>
</feature>
<sequence>MSGNRSIAQDAADKIKELAPGFTPRIAMTLGSGCGDVANAIENPIVIDYKDIPGFPVSTVQGHAGQLLLGTLAGIPIAGLKGRVHYYEGNPRAMVIPVYAMRLIGAEFMFITNAAGSLRQEMGPGALVALTDHMNFSGVNPIVGHNDVIGPRFPSMYNGYDKELRDMLLAIAEESKIKMHQGVYVGTSGPSFETAAEINGYRILGGDTVGMSTVGEVILCRHCGLRVCAISIVVNYAAGMTDDHITHEETLHYTKLAAESVATLVKAWVAKVQALPSDGKKDGH</sequence>
<evidence type="ECO:0000256" key="6">
    <source>
        <dbReference type="PIRSR" id="PIRSR000477-2"/>
    </source>
</evidence>
<accession>A0A6U4K4K9</accession>
<dbReference type="GO" id="GO:0009116">
    <property type="term" value="P:nucleoside metabolic process"/>
    <property type="evidence" value="ECO:0007669"/>
    <property type="project" value="InterPro"/>
</dbReference>
<keyword evidence="3 5" id="KW-0328">Glycosyltransferase</keyword>
<keyword evidence="4 5" id="KW-0808">Transferase</keyword>
<evidence type="ECO:0000256" key="3">
    <source>
        <dbReference type="ARBA" id="ARBA00022676"/>
    </source>
</evidence>
<feature type="binding site" evidence="6">
    <location>
        <begin position="83"/>
        <end position="85"/>
    </location>
    <ligand>
        <name>phosphate</name>
        <dbReference type="ChEBI" id="CHEBI:43474"/>
    </ligand>
</feature>
<gene>
    <name evidence="8" type="ORF">HAND1043_LOCUS8721</name>
</gene>
<comment type="pathway">
    <text evidence="1 5">Purine metabolism; purine nucleoside salvage.</text>
</comment>
<evidence type="ECO:0000259" key="7">
    <source>
        <dbReference type="Pfam" id="PF01048"/>
    </source>
</evidence>
<dbReference type="PANTHER" id="PTHR11904:SF9">
    <property type="entry name" value="PURINE NUCLEOSIDE PHOSPHORYLASE-RELATED"/>
    <property type="match status" value="1"/>
</dbReference>
<feature type="binding site" evidence="6">
    <location>
        <position position="235"/>
    </location>
    <ligand>
        <name>a purine D-ribonucleoside</name>
        <dbReference type="ChEBI" id="CHEBI:142355"/>
    </ligand>
</feature>
<feature type="binding site" evidence="6">
    <location>
        <position position="212"/>
    </location>
    <ligand>
        <name>phosphate</name>
        <dbReference type="ChEBI" id="CHEBI:43474"/>
    </ligand>
</feature>
<reference evidence="8" key="1">
    <citation type="submission" date="2021-01" db="EMBL/GenBank/DDBJ databases">
        <authorList>
            <person name="Corre E."/>
            <person name="Pelletier E."/>
            <person name="Niang G."/>
            <person name="Scheremetjew M."/>
            <person name="Finn R."/>
            <person name="Kale V."/>
            <person name="Holt S."/>
            <person name="Cochrane G."/>
            <person name="Meng A."/>
            <person name="Brown T."/>
            <person name="Cohen L."/>
        </authorList>
    </citation>
    <scope>NUCLEOTIDE SEQUENCE</scope>
    <source>
        <strain evidence="8">CCMP441</strain>
    </source>
</reference>
<dbReference type="PANTHER" id="PTHR11904">
    <property type="entry name" value="METHYLTHIOADENOSINE/PURINE NUCLEOSIDE PHOSPHORYLASE"/>
    <property type="match status" value="1"/>
</dbReference>
<evidence type="ECO:0000256" key="4">
    <source>
        <dbReference type="ARBA" id="ARBA00022679"/>
    </source>
</evidence>
<dbReference type="AlphaFoldDB" id="A0A6U4K4K9"/>
<feature type="binding site" evidence="6">
    <location>
        <position position="63"/>
    </location>
    <ligand>
        <name>phosphate</name>
        <dbReference type="ChEBI" id="CHEBI:43474"/>
    </ligand>
</feature>
<dbReference type="CDD" id="cd09009">
    <property type="entry name" value="PNP-EcPNPII_like"/>
    <property type="match status" value="1"/>
</dbReference>
<feature type="domain" description="Nucleoside phosphorylase" evidence="7">
    <location>
        <begin position="25"/>
        <end position="269"/>
    </location>
</feature>
<dbReference type="NCBIfam" id="TIGR01697">
    <property type="entry name" value="PNPH-PUNA-XAPA"/>
    <property type="match status" value="1"/>
</dbReference>
<evidence type="ECO:0000256" key="5">
    <source>
        <dbReference type="PIRNR" id="PIRNR000477"/>
    </source>
</evidence>
<dbReference type="InterPro" id="IPR000845">
    <property type="entry name" value="Nucleoside_phosphorylase_d"/>
</dbReference>
<evidence type="ECO:0000256" key="1">
    <source>
        <dbReference type="ARBA" id="ARBA00005058"/>
    </source>
</evidence>
<feature type="binding site" evidence="6">
    <location>
        <position position="32"/>
    </location>
    <ligand>
        <name>phosphate</name>
        <dbReference type="ChEBI" id="CHEBI:43474"/>
    </ligand>
</feature>